<dbReference type="SMART" id="SM00822">
    <property type="entry name" value="PKS_KR"/>
    <property type="match status" value="1"/>
</dbReference>
<dbReference type="Pfam" id="PF13561">
    <property type="entry name" value="adh_short_C2"/>
    <property type="match status" value="1"/>
</dbReference>
<dbReference type="GO" id="GO:0030497">
    <property type="term" value="P:fatty acid elongation"/>
    <property type="evidence" value="ECO:0007669"/>
    <property type="project" value="TreeGrafter"/>
</dbReference>
<evidence type="ECO:0000313" key="3">
    <source>
        <dbReference type="EMBL" id="OGC52981.1"/>
    </source>
</evidence>
<evidence type="ECO:0000259" key="2">
    <source>
        <dbReference type="SMART" id="SM00822"/>
    </source>
</evidence>
<dbReference type="EMBL" id="MEVD01000017">
    <property type="protein sequence ID" value="OGC52981.1"/>
    <property type="molecule type" value="Genomic_DNA"/>
</dbReference>
<comment type="caution">
    <text evidence="3">The sequence shown here is derived from an EMBL/GenBank/DDBJ whole genome shotgun (WGS) entry which is preliminary data.</text>
</comment>
<feature type="domain" description="Ketoreductase" evidence="2">
    <location>
        <begin position="6"/>
        <end position="188"/>
    </location>
</feature>
<dbReference type="InterPro" id="IPR002347">
    <property type="entry name" value="SDR_fam"/>
</dbReference>
<dbReference type="NCBIfam" id="NF005559">
    <property type="entry name" value="PRK07231.1"/>
    <property type="match status" value="1"/>
</dbReference>
<name>A0A1F4V761_UNCKA</name>
<dbReference type="FunFam" id="3.40.50.720:FF:000084">
    <property type="entry name" value="Short-chain dehydrogenase reductase"/>
    <property type="match status" value="1"/>
</dbReference>
<protein>
    <submittedName>
        <fullName evidence="3">Beta-ketoacyl-ACP reductase</fullName>
    </submittedName>
</protein>
<dbReference type="STRING" id="1802620.A3D91_01550"/>
<dbReference type="GO" id="GO:0016616">
    <property type="term" value="F:oxidoreductase activity, acting on the CH-OH group of donors, NAD or NADP as acceptor"/>
    <property type="evidence" value="ECO:0007669"/>
    <property type="project" value="UniProtKB-ARBA"/>
</dbReference>
<gene>
    <name evidence="3" type="ORF">A3D91_01550</name>
</gene>
<dbReference type="PANTHER" id="PTHR42760:SF40">
    <property type="entry name" value="3-OXOACYL-[ACYL-CARRIER-PROTEIN] REDUCTASE, CHLOROPLASTIC"/>
    <property type="match status" value="1"/>
</dbReference>
<dbReference type="PANTHER" id="PTHR42760">
    <property type="entry name" value="SHORT-CHAIN DEHYDROGENASES/REDUCTASES FAMILY MEMBER"/>
    <property type="match status" value="1"/>
</dbReference>
<dbReference type="Proteomes" id="UP000178127">
    <property type="component" value="Unassembled WGS sequence"/>
</dbReference>
<dbReference type="SUPFAM" id="SSF51735">
    <property type="entry name" value="NAD(P)-binding Rossmann-fold domains"/>
    <property type="match status" value="1"/>
</dbReference>
<reference evidence="3 4" key="1">
    <citation type="journal article" date="2016" name="Nat. Commun.">
        <title>Thousands of microbial genomes shed light on interconnected biogeochemical processes in an aquifer system.</title>
        <authorList>
            <person name="Anantharaman K."/>
            <person name="Brown C.T."/>
            <person name="Hug L.A."/>
            <person name="Sharon I."/>
            <person name="Castelle C.J."/>
            <person name="Probst A.J."/>
            <person name="Thomas B.C."/>
            <person name="Singh A."/>
            <person name="Wilkins M.J."/>
            <person name="Karaoz U."/>
            <person name="Brodie E.L."/>
            <person name="Williams K.H."/>
            <person name="Hubbard S.S."/>
            <person name="Banfield J.F."/>
        </authorList>
    </citation>
    <scope>NUCLEOTIDE SEQUENCE [LARGE SCALE GENOMIC DNA]</scope>
</reference>
<organism evidence="3 4">
    <name type="scientific">candidate division WWE3 bacterium RIFCSPHIGHO2_02_FULL_38_14</name>
    <dbReference type="NCBI Taxonomy" id="1802620"/>
    <lineage>
        <taxon>Bacteria</taxon>
        <taxon>Katanobacteria</taxon>
    </lineage>
</organism>
<dbReference type="InterPro" id="IPR057326">
    <property type="entry name" value="KR_dom"/>
</dbReference>
<dbReference type="InterPro" id="IPR036291">
    <property type="entry name" value="NAD(P)-bd_dom_sf"/>
</dbReference>
<comment type="similarity">
    <text evidence="1">Belongs to the short-chain dehydrogenases/reductases (SDR) family.</text>
</comment>
<proteinExistence type="inferred from homology"/>
<dbReference type="AlphaFoldDB" id="A0A1F4V761"/>
<evidence type="ECO:0000256" key="1">
    <source>
        <dbReference type="ARBA" id="ARBA00006484"/>
    </source>
</evidence>
<accession>A0A1F4V761</accession>
<dbReference type="Gene3D" id="3.40.50.720">
    <property type="entry name" value="NAD(P)-binding Rossmann-like Domain"/>
    <property type="match status" value="1"/>
</dbReference>
<dbReference type="NCBIfam" id="NF009466">
    <property type="entry name" value="PRK12826.1-2"/>
    <property type="match status" value="1"/>
</dbReference>
<evidence type="ECO:0000313" key="4">
    <source>
        <dbReference type="Proteomes" id="UP000178127"/>
    </source>
</evidence>
<dbReference type="PRINTS" id="PR00081">
    <property type="entry name" value="GDHRDH"/>
</dbReference>
<sequence length="245" mass="26710">MKLQNKVVIITGSSRGIGKAVALTFAKEGAKVVVNYNNSKDRAEEVVNAITVMGSESFAVKADVSNEAEVKRMIDETVNRFGTIDILVNNAGIVFDIPFMEKTVDQWQKVLGVNLIGVFLCCKYASPHMNEGSRIINISSTNGIYSMHPESMDYDASKAGVLAITRSLAQELAPKILVNTIAPGWVDTEMNKDLPEDFVKKETDRIFVKRFGQPEEIAKAALFLASEDSSYISGTTIVVDGGYSS</sequence>
<dbReference type="PRINTS" id="PR00080">
    <property type="entry name" value="SDRFAMILY"/>
</dbReference>